<protein>
    <submittedName>
        <fullName evidence="2">Uncharacterized protein</fullName>
    </submittedName>
</protein>
<dbReference type="EMBL" id="JAFCMP010000112">
    <property type="protein sequence ID" value="KAG5186350.1"/>
    <property type="molecule type" value="Genomic_DNA"/>
</dbReference>
<feature type="region of interest" description="Disordered" evidence="1">
    <location>
        <begin position="1"/>
        <end position="106"/>
    </location>
</feature>
<feature type="region of interest" description="Disordered" evidence="1">
    <location>
        <begin position="313"/>
        <end position="332"/>
    </location>
</feature>
<dbReference type="Proteomes" id="UP000664859">
    <property type="component" value="Unassembled WGS sequence"/>
</dbReference>
<evidence type="ECO:0000256" key="1">
    <source>
        <dbReference type="SAM" id="MobiDB-lite"/>
    </source>
</evidence>
<comment type="caution">
    <text evidence="2">The sequence shown here is derived from an EMBL/GenBank/DDBJ whole genome shotgun (WGS) entry which is preliminary data.</text>
</comment>
<sequence>MGFKTQPSSPVVDKTMPSPAPQRTSPTPQRLPSYKVASPPVERRRSNPVVQSDASPQMRQSDYSNERRRERRRRRENRHRSKYEEVYQRPVTPPPQLPPSPPAPQQQMFHEEMNKVHDEFDEFRRSNQRESESIEKAELLAIMNQLEREGFPPTKRMSSSTPLDDIRYEVYRQKRDANRQKSLKSMRNYLVTASSILEMVNDTCNPFELNLNGFSSSVMLNIEDYDSSLLELHHKYSGRGSNWSPEVKLAMSLTFAAIVHHTSGVASRPRERGGDVMGGVKRMAGGGGAGGLFAGLNPFSMLSSLMRGNATTVPAAPASSMRGPPPTDTESD</sequence>
<name>A0A835Z7F9_9STRA</name>
<dbReference type="AlphaFoldDB" id="A0A835Z7F9"/>
<feature type="compositionally biased region" description="Polar residues" evidence="1">
    <location>
        <begin position="48"/>
        <end position="63"/>
    </location>
</feature>
<feature type="compositionally biased region" description="Pro residues" evidence="1">
    <location>
        <begin position="323"/>
        <end position="332"/>
    </location>
</feature>
<gene>
    <name evidence="2" type="ORF">JKP88DRAFT_240952</name>
</gene>
<feature type="compositionally biased region" description="Basic residues" evidence="1">
    <location>
        <begin position="69"/>
        <end position="81"/>
    </location>
</feature>
<dbReference type="InterPro" id="IPR043910">
    <property type="entry name" value="DUF5767"/>
</dbReference>
<reference evidence="2" key="1">
    <citation type="submission" date="2021-02" db="EMBL/GenBank/DDBJ databases">
        <title>First Annotated Genome of the Yellow-green Alga Tribonema minus.</title>
        <authorList>
            <person name="Mahan K.M."/>
        </authorList>
    </citation>
    <scope>NUCLEOTIDE SEQUENCE</scope>
    <source>
        <strain evidence="2">UTEX B ZZ1240</strain>
    </source>
</reference>
<accession>A0A835Z7F9</accession>
<organism evidence="2 3">
    <name type="scientific">Tribonema minus</name>
    <dbReference type="NCBI Taxonomy" id="303371"/>
    <lineage>
        <taxon>Eukaryota</taxon>
        <taxon>Sar</taxon>
        <taxon>Stramenopiles</taxon>
        <taxon>Ochrophyta</taxon>
        <taxon>PX clade</taxon>
        <taxon>Xanthophyceae</taxon>
        <taxon>Tribonematales</taxon>
        <taxon>Tribonemataceae</taxon>
        <taxon>Tribonema</taxon>
    </lineage>
</organism>
<feature type="compositionally biased region" description="Pro residues" evidence="1">
    <location>
        <begin position="91"/>
        <end position="104"/>
    </location>
</feature>
<dbReference type="OrthoDB" id="551921at2759"/>
<evidence type="ECO:0000313" key="3">
    <source>
        <dbReference type="Proteomes" id="UP000664859"/>
    </source>
</evidence>
<keyword evidence="3" id="KW-1185">Reference proteome</keyword>
<feature type="compositionally biased region" description="Polar residues" evidence="1">
    <location>
        <begin position="21"/>
        <end position="30"/>
    </location>
</feature>
<dbReference type="Pfam" id="PF19071">
    <property type="entry name" value="DUF5767"/>
    <property type="match status" value="1"/>
</dbReference>
<proteinExistence type="predicted"/>
<evidence type="ECO:0000313" key="2">
    <source>
        <dbReference type="EMBL" id="KAG5186350.1"/>
    </source>
</evidence>